<dbReference type="GO" id="GO:0015074">
    <property type="term" value="P:DNA integration"/>
    <property type="evidence" value="ECO:0007669"/>
    <property type="project" value="UniProtKB-KW"/>
</dbReference>
<dbReference type="GO" id="GO:0016787">
    <property type="term" value="F:hydrolase activity"/>
    <property type="evidence" value="ECO:0007669"/>
    <property type="project" value="UniProtKB-KW"/>
</dbReference>
<dbReference type="AlphaFoldDB" id="A0AAD7HXE2"/>
<keyword evidence="8" id="KW-0695">RNA-directed DNA polymerase</keyword>
<accession>A0AAD7HXE2</accession>
<dbReference type="Pfam" id="PF13976">
    <property type="entry name" value="gag_pre-integrs"/>
    <property type="match status" value="1"/>
</dbReference>
<keyword evidence="7" id="KW-0229">DNA integration</keyword>
<dbReference type="GO" id="GO:0006310">
    <property type="term" value="P:DNA recombination"/>
    <property type="evidence" value="ECO:0007669"/>
    <property type="project" value="UniProtKB-KW"/>
</dbReference>
<keyword evidence="13" id="KW-1185">Reference proteome</keyword>
<dbReference type="PANTHER" id="PTHR42648">
    <property type="entry name" value="TRANSPOSASE, PUTATIVE-RELATED"/>
    <property type="match status" value="1"/>
</dbReference>
<sequence length="152" mass="17055">MRGSWGNGQLSVINKDGKVVADGKIARRIGRRRLYQVDVVDSLDGGDVVVVIAGRDRNQPTDLESWHSRLGHADVRVIKRMAARKLVDGLKIVNSELRGMCEDCILGKQDKAPFNYEFVHKTKPLERVHLDLWGKARTPSWSGALYMMLASD</sequence>
<evidence type="ECO:0000256" key="7">
    <source>
        <dbReference type="ARBA" id="ARBA00022908"/>
    </source>
</evidence>
<organism evidence="12 13">
    <name type="scientific">Mycena metata</name>
    <dbReference type="NCBI Taxonomy" id="1033252"/>
    <lineage>
        <taxon>Eukaryota</taxon>
        <taxon>Fungi</taxon>
        <taxon>Dikarya</taxon>
        <taxon>Basidiomycota</taxon>
        <taxon>Agaricomycotina</taxon>
        <taxon>Agaricomycetes</taxon>
        <taxon>Agaricomycetidae</taxon>
        <taxon>Agaricales</taxon>
        <taxon>Marasmiineae</taxon>
        <taxon>Mycenaceae</taxon>
        <taxon>Mycena</taxon>
    </lineage>
</organism>
<comment type="caution">
    <text evidence="12">The sequence shown here is derived from an EMBL/GenBank/DDBJ whole genome shotgun (WGS) entry which is preliminary data.</text>
</comment>
<dbReference type="PANTHER" id="PTHR42648:SF11">
    <property type="entry name" value="TRANSPOSON TY4-P GAG-POL POLYPROTEIN"/>
    <property type="match status" value="1"/>
</dbReference>
<dbReference type="InterPro" id="IPR039537">
    <property type="entry name" value="Retrotran_Ty1/copia-like"/>
</dbReference>
<evidence type="ECO:0000256" key="3">
    <source>
        <dbReference type="ARBA" id="ARBA00022723"/>
    </source>
</evidence>
<proteinExistence type="predicted"/>
<evidence type="ECO:0000256" key="1">
    <source>
        <dbReference type="ARBA" id="ARBA00022695"/>
    </source>
</evidence>
<evidence type="ECO:0000256" key="6">
    <source>
        <dbReference type="ARBA" id="ARBA00022842"/>
    </source>
</evidence>
<keyword evidence="9" id="KW-0239">DNA-directed DNA polymerase</keyword>
<feature type="non-terminal residue" evidence="12">
    <location>
        <position position="152"/>
    </location>
</feature>
<evidence type="ECO:0000256" key="10">
    <source>
        <dbReference type="ARBA" id="ARBA00023172"/>
    </source>
</evidence>
<evidence type="ECO:0000256" key="5">
    <source>
        <dbReference type="ARBA" id="ARBA00022801"/>
    </source>
</evidence>
<keyword evidence="10" id="KW-0233">DNA recombination</keyword>
<dbReference type="GO" id="GO:0004519">
    <property type="term" value="F:endonuclease activity"/>
    <property type="evidence" value="ECO:0007669"/>
    <property type="project" value="UniProtKB-KW"/>
</dbReference>
<evidence type="ECO:0000256" key="2">
    <source>
        <dbReference type="ARBA" id="ARBA00022722"/>
    </source>
</evidence>
<name>A0AAD7HXE2_9AGAR</name>
<reference evidence="12" key="1">
    <citation type="submission" date="2023-03" db="EMBL/GenBank/DDBJ databases">
        <title>Massive genome expansion in bonnet fungi (Mycena s.s.) driven by repeated elements and novel gene families across ecological guilds.</title>
        <authorList>
            <consortium name="Lawrence Berkeley National Laboratory"/>
            <person name="Harder C.B."/>
            <person name="Miyauchi S."/>
            <person name="Viragh M."/>
            <person name="Kuo A."/>
            <person name="Thoen E."/>
            <person name="Andreopoulos B."/>
            <person name="Lu D."/>
            <person name="Skrede I."/>
            <person name="Drula E."/>
            <person name="Henrissat B."/>
            <person name="Morin E."/>
            <person name="Kohler A."/>
            <person name="Barry K."/>
            <person name="LaButti K."/>
            <person name="Morin E."/>
            <person name="Salamov A."/>
            <person name="Lipzen A."/>
            <person name="Mereny Z."/>
            <person name="Hegedus B."/>
            <person name="Baldrian P."/>
            <person name="Stursova M."/>
            <person name="Weitz H."/>
            <person name="Taylor A."/>
            <person name="Grigoriev I.V."/>
            <person name="Nagy L.G."/>
            <person name="Martin F."/>
            <person name="Kauserud H."/>
        </authorList>
    </citation>
    <scope>NUCLEOTIDE SEQUENCE</scope>
    <source>
        <strain evidence="12">CBHHK182m</strain>
    </source>
</reference>
<feature type="domain" description="GAG-pre-integrase" evidence="11">
    <location>
        <begin position="59"/>
        <end position="109"/>
    </location>
</feature>
<dbReference type="EMBL" id="JARKIB010000165">
    <property type="protein sequence ID" value="KAJ7729453.1"/>
    <property type="molecule type" value="Genomic_DNA"/>
</dbReference>
<evidence type="ECO:0000313" key="12">
    <source>
        <dbReference type="EMBL" id="KAJ7729453.1"/>
    </source>
</evidence>
<keyword evidence="3" id="KW-0479">Metal-binding</keyword>
<dbReference type="Proteomes" id="UP001215598">
    <property type="component" value="Unassembled WGS sequence"/>
</dbReference>
<evidence type="ECO:0000256" key="8">
    <source>
        <dbReference type="ARBA" id="ARBA00022918"/>
    </source>
</evidence>
<evidence type="ECO:0000256" key="9">
    <source>
        <dbReference type="ARBA" id="ARBA00022932"/>
    </source>
</evidence>
<keyword evidence="4" id="KW-0255">Endonuclease</keyword>
<dbReference type="GO" id="GO:0046872">
    <property type="term" value="F:metal ion binding"/>
    <property type="evidence" value="ECO:0007669"/>
    <property type="project" value="UniProtKB-KW"/>
</dbReference>
<keyword evidence="5" id="KW-0378">Hydrolase</keyword>
<evidence type="ECO:0000256" key="4">
    <source>
        <dbReference type="ARBA" id="ARBA00022759"/>
    </source>
</evidence>
<evidence type="ECO:0000313" key="13">
    <source>
        <dbReference type="Proteomes" id="UP001215598"/>
    </source>
</evidence>
<protein>
    <recommendedName>
        <fullName evidence="11">GAG-pre-integrase domain-containing protein</fullName>
    </recommendedName>
</protein>
<evidence type="ECO:0000259" key="11">
    <source>
        <dbReference type="Pfam" id="PF13976"/>
    </source>
</evidence>
<dbReference type="InterPro" id="IPR025724">
    <property type="entry name" value="GAG-pre-integrase_dom"/>
</dbReference>
<keyword evidence="2" id="KW-0540">Nuclease</keyword>
<dbReference type="GO" id="GO:0003964">
    <property type="term" value="F:RNA-directed DNA polymerase activity"/>
    <property type="evidence" value="ECO:0007669"/>
    <property type="project" value="UniProtKB-KW"/>
</dbReference>
<keyword evidence="1" id="KW-0548">Nucleotidyltransferase</keyword>
<keyword evidence="9" id="KW-0808">Transferase</keyword>
<dbReference type="GO" id="GO:0003887">
    <property type="term" value="F:DNA-directed DNA polymerase activity"/>
    <property type="evidence" value="ECO:0007669"/>
    <property type="project" value="UniProtKB-KW"/>
</dbReference>
<gene>
    <name evidence="12" type="ORF">B0H16DRAFT_1330393</name>
</gene>
<keyword evidence="6" id="KW-0460">Magnesium</keyword>